<proteinExistence type="predicted"/>
<feature type="compositionally biased region" description="Basic residues" evidence="2">
    <location>
        <begin position="229"/>
        <end position="238"/>
    </location>
</feature>
<dbReference type="Proteomes" id="UP000694892">
    <property type="component" value="Chromosome 2S"/>
</dbReference>
<evidence type="ECO:0000256" key="2">
    <source>
        <dbReference type="SAM" id="MobiDB-lite"/>
    </source>
</evidence>
<dbReference type="AlphaFoldDB" id="A0A974DH49"/>
<feature type="coiled-coil region" evidence="1">
    <location>
        <begin position="120"/>
        <end position="158"/>
    </location>
</feature>
<organism evidence="3 4">
    <name type="scientific">Xenopus laevis</name>
    <name type="common">African clawed frog</name>
    <dbReference type="NCBI Taxonomy" id="8355"/>
    <lineage>
        <taxon>Eukaryota</taxon>
        <taxon>Metazoa</taxon>
        <taxon>Chordata</taxon>
        <taxon>Craniata</taxon>
        <taxon>Vertebrata</taxon>
        <taxon>Euteleostomi</taxon>
        <taxon>Amphibia</taxon>
        <taxon>Batrachia</taxon>
        <taxon>Anura</taxon>
        <taxon>Pipoidea</taxon>
        <taxon>Pipidae</taxon>
        <taxon>Xenopodinae</taxon>
        <taxon>Xenopus</taxon>
        <taxon>Xenopus</taxon>
    </lineage>
</organism>
<evidence type="ECO:0000313" key="4">
    <source>
        <dbReference type="Proteomes" id="UP000694892"/>
    </source>
</evidence>
<name>A0A974DH49_XENLA</name>
<feature type="compositionally biased region" description="Basic and acidic residues" evidence="2">
    <location>
        <begin position="200"/>
        <end position="224"/>
    </location>
</feature>
<dbReference type="OMA" id="QWLAEAT"/>
<feature type="non-terminal residue" evidence="3">
    <location>
        <position position="1"/>
    </location>
</feature>
<evidence type="ECO:0000313" key="3">
    <source>
        <dbReference type="EMBL" id="OCT91315.1"/>
    </source>
</evidence>
<dbReference type="EMBL" id="CM004469">
    <property type="protein sequence ID" value="OCT91315.1"/>
    <property type="molecule type" value="Genomic_DNA"/>
</dbReference>
<gene>
    <name evidence="3" type="ORF">XELAEV_18014366mg</name>
</gene>
<reference evidence="4" key="1">
    <citation type="journal article" date="2016" name="Nature">
        <title>Genome evolution in the allotetraploid frog Xenopus laevis.</title>
        <authorList>
            <person name="Session A.M."/>
            <person name="Uno Y."/>
            <person name="Kwon T."/>
            <person name="Chapman J.A."/>
            <person name="Toyoda A."/>
            <person name="Takahashi S."/>
            <person name="Fukui A."/>
            <person name="Hikosaka A."/>
            <person name="Suzuki A."/>
            <person name="Kondo M."/>
            <person name="van Heeringen S.J."/>
            <person name="Quigley I."/>
            <person name="Heinz S."/>
            <person name="Ogino H."/>
            <person name="Ochi H."/>
            <person name="Hellsten U."/>
            <person name="Lyons J.B."/>
            <person name="Simakov O."/>
            <person name="Putnam N."/>
            <person name="Stites J."/>
            <person name="Kuroki Y."/>
            <person name="Tanaka T."/>
            <person name="Michiue T."/>
            <person name="Watanabe M."/>
            <person name="Bogdanovic O."/>
            <person name="Lister R."/>
            <person name="Georgiou G."/>
            <person name="Paranjpe S.S."/>
            <person name="van Kruijsbergen I."/>
            <person name="Shu S."/>
            <person name="Carlson J."/>
            <person name="Kinoshita T."/>
            <person name="Ohta Y."/>
            <person name="Mawaribuchi S."/>
            <person name="Jenkins J."/>
            <person name="Grimwood J."/>
            <person name="Schmutz J."/>
            <person name="Mitros T."/>
            <person name="Mozaffari S.V."/>
            <person name="Suzuki Y."/>
            <person name="Haramoto Y."/>
            <person name="Yamamoto T.S."/>
            <person name="Takagi C."/>
            <person name="Heald R."/>
            <person name="Miller K."/>
            <person name="Haudenschild C."/>
            <person name="Kitzman J."/>
            <person name="Nakayama T."/>
            <person name="Izutsu Y."/>
            <person name="Robert J."/>
            <person name="Fortriede J."/>
            <person name="Burns K."/>
            <person name="Lotay V."/>
            <person name="Karimi K."/>
            <person name="Yasuoka Y."/>
            <person name="Dichmann D.S."/>
            <person name="Flajnik M.F."/>
            <person name="Houston D.W."/>
            <person name="Shendure J."/>
            <person name="DuPasquier L."/>
            <person name="Vize P.D."/>
            <person name="Zorn A.M."/>
            <person name="Ito M."/>
            <person name="Marcotte E.M."/>
            <person name="Wallingford J.B."/>
            <person name="Ito Y."/>
            <person name="Asashima M."/>
            <person name="Ueno N."/>
            <person name="Matsuda Y."/>
            <person name="Veenstra G.J."/>
            <person name="Fujiyama A."/>
            <person name="Harland R.M."/>
            <person name="Taira M."/>
            <person name="Rokhsar D.S."/>
        </authorList>
    </citation>
    <scope>NUCLEOTIDE SEQUENCE [LARGE SCALE GENOMIC DNA]</scope>
    <source>
        <strain evidence="4">J</strain>
    </source>
</reference>
<accession>A0A974DH49</accession>
<keyword evidence="1" id="KW-0175">Coiled coil</keyword>
<feature type="region of interest" description="Disordered" evidence="2">
    <location>
        <begin position="178"/>
        <end position="238"/>
    </location>
</feature>
<protein>
    <submittedName>
        <fullName evidence="3">Uncharacterized protein</fullName>
    </submittedName>
</protein>
<sequence length="238" mass="28199">DSEWESDINEVFDNSSTADSISDLDGQSLIADFKLYKKTLIQQMRLRWEISSLENYVKSKMVPRGLRIKKIPGQNLKKSGGQEFVDKWNNILSECSFKLMQLMIDESTRNILLVNKQVEIEKLALEEKREDKQFNELNENVKKELIKIQQEIKIRKKRKFIRDTEDYKKGQIYALHDFQSSMSDSEQESTESGQKKKQSKNGEKDRYDGQKEKDGQIQLRDRSKWGYPSKRRYRKKTQ</sequence>
<evidence type="ECO:0000256" key="1">
    <source>
        <dbReference type="SAM" id="Coils"/>
    </source>
</evidence>